<dbReference type="Pfam" id="PF00884">
    <property type="entry name" value="Sulfatase"/>
    <property type="match status" value="1"/>
</dbReference>
<dbReference type="Proteomes" id="UP000007881">
    <property type="component" value="Chromosome"/>
</dbReference>
<keyword evidence="6" id="KW-1185">Reference proteome</keyword>
<dbReference type="EC" id="3.1.6.-" evidence="5"/>
<dbReference type="InterPro" id="IPR000917">
    <property type="entry name" value="Sulfatase_N"/>
</dbReference>
<dbReference type="AlphaFoldDB" id="I0IC94"/>
<dbReference type="EMBL" id="AP012338">
    <property type="protein sequence ID" value="BAM02882.1"/>
    <property type="molecule type" value="Genomic_DNA"/>
</dbReference>
<evidence type="ECO:0000313" key="6">
    <source>
        <dbReference type="Proteomes" id="UP000007881"/>
    </source>
</evidence>
<dbReference type="PANTHER" id="PTHR42693:SF53">
    <property type="entry name" value="ENDO-4-O-SULFATASE"/>
    <property type="match status" value="1"/>
</dbReference>
<accession>I0IC94</accession>
<proteinExistence type="inferred from homology"/>
<evidence type="ECO:0000256" key="3">
    <source>
        <dbReference type="SAM" id="MobiDB-lite"/>
    </source>
</evidence>
<comment type="similarity">
    <text evidence="1">Belongs to the sulfatase family.</text>
</comment>
<dbReference type="InterPro" id="IPR017850">
    <property type="entry name" value="Alkaline_phosphatase_core_sf"/>
</dbReference>
<dbReference type="OrthoDB" id="9762324at2"/>
<feature type="domain" description="Sulfatase N-terminal" evidence="4">
    <location>
        <begin position="7"/>
        <end position="314"/>
    </location>
</feature>
<dbReference type="InterPro" id="IPR050738">
    <property type="entry name" value="Sulfatase"/>
</dbReference>
<feature type="region of interest" description="Disordered" evidence="3">
    <location>
        <begin position="440"/>
        <end position="475"/>
    </location>
</feature>
<protein>
    <submittedName>
        <fullName evidence="5">Putative sulfatase</fullName>
        <ecNumber evidence="5">3.1.6.-</ecNumber>
    </submittedName>
</protein>
<dbReference type="PANTHER" id="PTHR42693">
    <property type="entry name" value="ARYLSULFATASE FAMILY MEMBER"/>
    <property type="match status" value="1"/>
</dbReference>
<dbReference type="SUPFAM" id="SSF53649">
    <property type="entry name" value="Alkaline phosphatase-like"/>
    <property type="match status" value="1"/>
</dbReference>
<reference evidence="5 6" key="1">
    <citation type="submission" date="2012-02" db="EMBL/GenBank/DDBJ databases">
        <title>Complete genome sequence of Phycisphaera mikurensis NBRC 102666.</title>
        <authorList>
            <person name="Ankai A."/>
            <person name="Hosoyama A."/>
            <person name="Terui Y."/>
            <person name="Sekine M."/>
            <person name="Fukai R."/>
            <person name="Kato Y."/>
            <person name="Nakamura S."/>
            <person name="Yamada-Narita S."/>
            <person name="Kawakoshi A."/>
            <person name="Fukunaga Y."/>
            <person name="Yamazaki S."/>
            <person name="Fujita N."/>
        </authorList>
    </citation>
    <scope>NUCLEOTIDE SEQUENCE [LARGE SCALE GENOMIC DNA]</scope>
    <source>
        <strain evidence="6">NBRC 102666 / KCTC 22515 / FYK2301M01</strain>
    </source>
</reference>
<sequence length="475" mass="51197">MPPMTRPNVLYLHSHDTGRHASPYGFAVDTPNLQRFAERGVTYRQAFCNNPTCSPSRACLLSGRYAHSNGMMGLTHRGGRLEQPERTMPAVLRDAGYETVLAGLQHVHTLEDGASMRDLGYTDELFRKRRGVDPHDWAGLDEATVEVAAGFLRRRSGGDRAGGAAAGKPFLLDVGFFATHRTPKPGAGPADEQWHNAGGSPAGDSRYARVPAPLPDTPATRADFADFAAAVARLDRYHGAILDALDAAGLQENTLVFVTTDHGLAFPHMKCNLTHHGTGVLLLMAGAGLPEGVVVDSLVSHVDLLPTVCEAAGIDTPAWAQGRTLRPALDDPQNPAAVRDAVFAEVNDHAAHEPMRSVRTARHSYIRRLDAHRPPHAVLPNIDNGPSKTRLHAAGVLDGPRPDEQLFDLFLDPSEACNVAADPRYARELAEMRARLDGWMRDTDDPALGGDPRTPGMRLHPADGYDASGPAFVQA</sequence>
<dbReference type="CDD" id="cd16027">
    <property type="entry name" value="SGSH"/>
    <property type="match status" value="1"/>
</dbReference>
<dbReference type="KEGG" id="phm:PSMK_07230"/>
<dbReference type="GO" id="GO:0004065">
    <property type="term" value="F:arylsulfatase activity"/>
    <property type="evidence" value="ECO:0007669"/>
    <property type="project" value="TreeGrafter"/>
</dbReference>
<dbReference type="HOGENOM" id="CLU_006332_9_3_0"/>
<evidence type="ECO:0000259" key="4">
    <source>
        <dbReference type="Pfam" id="PF00884"/>
    </source>
</evidence>
<dbReference type="STRING" id="1142394.PSMK_07230"/>
<keyword evidence="2 5" id="KW-0378">Hydrolase</keyword>
<evidence type="ECO:0000256" key="1">
    <source>
        <dbReference type="ARBA" id="ARBA00008779"/>
    </source>
</evidence>
<evidence type="ECO:0000256" key="2">
    <source>
        <dbReference type="ARBA" id="ARBA00022801"/>
    </source>
</evidence>
<organism evidence="5 6">
    <name type="scientific">Phycisphaera mikurensis (strain NBRC 102666 / KCTC 22515 / FYK2301M01)</name>
    <dbReference type="NCBI Taxonomy" id="1142394"/>
    <lineage>
        <taxon>Bacteria</taxon>
        <taxon>Pseudomonadati</taxon>
        <taxon>Planctomycetota</taxon>
        <taxon>Phycisphaerae</taxon>
        <taxon>Phycisphaerales</taxon>
        <taxon>Phycisphaeraceae</taxon>
        <taxon>Phycisphaera</taxon>
    </lineage>
</organism>
<dbReference type="Gene3D" id="3.40.720.10">
    <property type="entry name" value="Alkaline Phosphatase, subunit A"/>
    <property type="match status" value="1"/>
</dbReference>
<dbReference type="eggNOG" id="COG3119">
    <property type="taxonomic scope" value="Bacteria"/>
</dbReference>
<evidence type="ECO:0000313" key="5">
    <source>
        <dbReference type="EMBL" id="BAM02882.1"/>
    </source>
</evidence>
<gene>
    <name evidence="5" type="ordered locus">PSMK_07230</name>
</gene>
<name>I0IC94_PHYMF</name>